<protein>
    <submittedName>
        <fullName evidence="13">ABC transporter ATP-binding protein</fullName>
    </submittedName>
</protein>
<dbReference type="PROSITE" id="PS50929">
    <property type="entry name" value="ABC_TM1F"/>
    <property type="match status" value="2"/>
</dbReference>
<keyword evidence="6 13" id="KW-0067">ATP-binding</keyword>
<evidence type="ECO:0000256" key="3">
    <source>
        <dbReference type="ARBA" id="ARBA00022692"/>
    </source>
</evidence>
<dbReference type="EMBL" id="BEYU01000012">
    <property type="protein sequence ID" value="GBG25519.1"/>
    <property type="molecule type" value="Genomic_DNA"/>
</dbReference>
<gene>
    <name evidence="13" type="ORF">FCC1311_017382</name>
</gene>
<comment type="caution">
    <text evidence="13">The sequence shown here is derived from an EMBL/GenBank/DDBJ whole genome shotgun (WGS) entry which is preliminary data.</text>
</comment>
<keyword evidence="14" id="KW-1185">Reference proteome</keyword>
<dbReference type="Pfam" id="PF00664">
    <property type="entry name" value="ABC_membrane"/>
    <property type="match status" value="2"/>
</dbReference>
<evidence type="ECO:0000256" key="5">
    <source>
        <dbReference type="ARBA" id="ARBA00022741"/>
    </source>
</evidence>
<keyword evidence="2" id="KW-0813">Transport</keyword>
<keyword evidence="5" id="KW-0547">Nucleotide-binding</keyword>
<proteinExistence type="predicted"/>
<evidence type="ECO:0000256" key="8">
    <source>
        <dbReference type="ARBA" id="ARBA00023136"/>
    </source>
</evidence>
<dbReference type="FunCoup" id="A0A2R5G593">
    <property type="interactions" value="2"/>
</dbReference>
<dbReference type="SMART" id="SM00382">
    <property type="entry name" value="AAA"/>
    <property type="match status" value="2"/>
</dbReference>
<feature type="transmembrane region" description="Helical" evidence="10">
    <location>
        <begin position="190"/>
        <end position="213"/>
    </location>
</feature>
<keyword evidence="7 10" id="KW-1133">Transmembrane helix</keyword>
<feature type="transmembrane region" description="Helical" evidence="10">
    <location>
        <begin position="842"/>
        <end position="867"/>
    </location>
</feature>
<feature type="compositionally biased region" description="Polar residues" evidence="9">
    <location>
        <begin position="734"/>
        <end position="761"/>
    </location>
</feature>
<dbReference type="InParanoid" id="A0A2R5G593"/>
<keyword evidence="8 10" id="KW-0472">Membrane</keyword>
<evidence type="ECO:0000259" key="12">
    <source>
        <dbReference type="PROSITE" id="PS50929"/>
    </source>
</evidence>
<dbReference type="InterPro" id="IPR011527">
    <property type="entry name" value="ABC1_TM_dom"/>
</dbReference>
<dbReference type="FunFam" id="3.40.50.300:FF:000163">
    <property type="entry name" value="Multidrug resistance-associated protein member 4"/>
    <property type="match status" value="1"/>
</dbReference>
<comment type="subcellular location">
    <subcellularLocation>
        <location evidence="1">Membrane</location>
        <topology evidence="1">Multi-pass membrane protein</topology>
    </subcellularLocation>
</comment>
<name>A0A2R5G593_9STRA</name>
<feature type="transmembrane region" description="Helical" evidence="10">
    <location>
        <begin position="977"/>
        <end position="996"/>
    </location>
</feature>
<dbReference type="InterPro" id="IPR027417">
    <property type="entry name" value="P-loop_NTPase"/>
</dbReference>
<evidence type="ECO:0000256" key="6">
    <source>
        <dbReference type="ARBA" id="ARBA00022840"/>
    </source>
</evidence>
<evidence type="ECO:0000256" key="4">
    <source>
        <dbReference type="ARBA" id="ARBA00022737"/>
    </source>
</evidence>
<dbReference type="FunFam" id="3.40.50.300:FF:000973">
    <property type="entry name" value="Multidrug resistance-associated protein 4"/>
    <property type="match status" value="1"/>
</dbReference>
<evidence type="ECO:0000256" key="10">
    <source>
        <dbReference type="SAM" id="Phobius"/>
    </source>
</evidence>
<evidence type="ECO:0000313" key="14">
    <source>
        <dbReference type="Proteomes" id="UP000241890"/>
    </source>
</evidence>
<feature type="transmembrane region" description="Helical" evidence="10">
    <location>
        <begin position="291"/>
        <end position="314"/>
    </location>
</feature>
<accession>A0A2R5G593</accession>
<dbReference type="OrthoDB" id="6500128at2759"/>
<evidence type="ECO:0000259" key="11">
    <source>
        <dbReference type="PROSITE" id="PS50893"/>
    </source>
</evidence>
<feature type="transmembrane region" description="Helical" evidence="10">
    <location>
        <begin position="147"/>
        <end position="170"/>
    </location>
</feature>
<dbReference type="PANTHER" id="PTHR24223">
    <property type="entry name" value="ATP-BINDING CASSETTE SUB-FAMILY C"/>
    <property type="match status" value="1"/>
</dbReference>
<feature type="transmembrane region" description="Helical" evidence="10">
    <location>
        <begin position="1002"/>
        <end position="1021"/>
    </location>
</feature>
<dbReference type="CDD" id="cd03250">
    <property type="entry name" value="ABCC_MRP_domain1"/>
    <property type="match status" value="1"/>
</dbReference>
<dbReference type="GO" id="GO:0016887">
    <property type="term" value="F:ATP hydrolysis activity"/>
    <property type="evidence" value="ECO:0007669"/>
    <property type="project" value="InterPro"/>
</dbReference>
<dbReference type="InterPro" id="IPR044726">
    <property type="entry name" value="ABCC_6TM_D2"/>
</dbReference>
<reference evidence="13 14" key="1">
    <citation type="submission" date="2017-12" db="EMBL/GenBank/DDBJ databases">
        <title>Sequencing, de novo assembly and annotation of complete genome of a new Thraustochytrid species, strain FCC1311.</title>
        <authorList>
            <person name="Sedici K."/>
            <person name="Godart F."/>
            <person name="Aiese Cigliano R."/>
            <person name="Sanseverino W."/>
            <person name="Barakat M."/>
            <person name="Ortet P."/>
            <person name="Marechal E."/>
            <person name="Cagnac O."/>
            <person name="Amato A."/>
        </authorList>
    </citation>
    <scope>NUCLEOTIDE SEQUENCE [LARGE SCALE GENOMIC DNA]</scope>
</reference>
<dbReference type="SUPFAM" id="SSF52540">
    <property type="entry name" value="P-loop containing nucleoside triphosphate hydrolases"/>
    <property type="match status" value="2"/>
</dbReference>
<feature type="domain" description="ABC transmembrane type-1" evidence="12">
    <location>
        <begin position="152"/>
        <end position="434"/>
    </location>
</feature>
<evidence type="ECO:0000313" key="13">
    <source>
        <dbReference type="EMBL" id="GBG25519.1"/>
    </source>
</evidence>
<feature type="region of interest" description="Disordered" evidence="9">
    <location>
        <begin position="483"/>
        <end position="516"/>
    </location>
</feature>
<dbReference type="GO" id="GO:0140359">
    <property type="term" value="F:ABC-type transporter activity"/>
    <property type="evidence" value="ECO:0007669"/>
    <property type="project" value="InterPro"/>
</dbReference>
<dbReference type="GO" id="GO:0016020">
    <property type="term" value="C:membrane"/>
    <property type="evidence" value="ECO:0007669"/>
    <property type="project" value="UniProtKB-SubCell"/>
</dbReference>
<feature type="compositionally biased region" description="Basic residues" evidence="9">
    <location>
        <begin position="489"/>
        <end position="500"/>
    </location>
</feature>
<evidence type="ECO:0000256" key="2">
    <source>
        <dbReference type="ARBA" id="ARBA00022448"/>
    </source>
</evidence>
<sequence length="1438" mass="159355">MELQERNKPETNAVVAPGESLASVQDPLSEMLDEQKEVKAGSTEELHPFRPLDDVSWISRATFSWFWHVLRTGHRREIKHAELARLEKKDDPNLLYERFVSLFEHEKSLAEARLKTKNAALATAGKPLRKLEQEVPMLKIMMSMVGWGNIGIAAFLSLLQNVLSVMTPFMSKWLIESLAETSDAPDKARAGYAVGLIVLPLAASLCQAQAMYISKRGSQHLFAVFTQAIFNKALHLSSASRNESSSGQIVNLMSTDAGSAMERAILLIYPLFIAPPLIAILLYLLYREIGISTYAGLGCLVIIMPINVCVFVSLMRVYQKIIVLTDERIKLCNEAFQAIRVLKMYAWERPFMKKIAAVRSKELEHLMKHAYLFAIGMNAVFLQMPYFIQFFAFTTYFLLGNAFLPWSIFTAIQLLQVLRQSFTQLPSAITQLSQTLVAQRRIKRFLLLPELSREGASLNDSGLQVGEMRLENATFKWGEGVPIDEIAPPKRRGRRGGKRGKAQDTPAVEDERPAADQGEVNSVVLHDISIEVPKATQTAVVSAVGSGKSSLLAAMIGELEVDSGSVRSNGRIAYAPQQPWIISATIRENILFGNAMESARYKEVIKACSLRSDLKLFPEGDMAFIGERGLNLSGGQKARISLARAVYADADIVLLDNPLSAVDSHVGAAIFKNCICGPLLKGKTLIWVTNQLDKIKDLDNIIVLHEGRIVAQGKFPAVESAVRKYLRTEDHESSGSGAAQTTQDDSNALTTSSPPTSQGETPGTDEQRLSVLEDPAHPELSEEERAAIEEEAESAELETLRLASTLTTGSLDNRVFDESDVAANNPLYAKEQEAVGTLKFSVLVWFVRAAGSFLFTFAFSVYILYLFTPVFSQYILQWWTDEVLACYQTGPPCEGRGDYFWYYMYLMLFVVGIVMVIFAGFFIARARVASSRRIHDDLLRATFASGITDFFDVVPMGRILNRFSKDITTIDVNLSQMLMFGVATLGFTLAAFLGLILGTSGLFGIVVLPCIGAYALVYRYTRKSAIQLQRLESTSRSPIYSQFSEVLNGLKTVRAFQQETRFKLRNRDALESNMRAFFLVRVVLPSWLMVAVNIFGVFITGFTTLFILTTDLIAAGQAALALTYAITITQTLNATTMVNTEMEVMMNSVERIKKFVDDAVVEDPILRDAPLLALQDVDGANALDVRVASDLDDQWPSSGRIEMQGLVIGYRKGPDVLHGVSLTIEPGEKIGVCGRTGSGKSTLLSALLRIVEPRAGTIVVDGVDIRNITLEQLRSRMAIIPQDPVCFIGTIRLNLDPFEDHSDEAINECLRQVQLEQWVGKLDTPVAEGGENISVGQRQMICFGRAILRQTKVLLVDEATAHLDAGTDDLIQKMVREVFRERTTITIAHRLQTILDSTRILVMENGLIGEFDTPDVLTADPDSRLSRMLEAERSKGSH</sequence>
<dbReference type="CDD" id="cd18579">
    <property type="entry name" value="ABC_6TM_ABCC_D1"/>
    <property type="match status" value="1"/>
</dbReference>
<dbReference type="InterPro" id="IPR036640">
    <property type="entry name" value="ABC1_TM_sf"/>
</dbReference>
<keyword evidence="3 10" id="KW-0812">Transmembrane</keyword>
<organism evidence="13 14">
    <name type="scientific">Hondaea fermentalgiana</name>
    <dbReference type="NCBI Taxonomy" id="2315210"/>
    <lineage>
        <taxon>Eukaryota</taxon>
        <taxon>Sar</taxon>
        <taxon>Stramenopiles</taxon>
        <taxon>Bigyra</taxon>
        <taxon>Labyrinthulomycetes</taxon>
        <taxon>Thraustochytrida</taxon>
        <taxon>Thraustochytriidae</taxon>
        <taxon>Hondaea</taxon>
    </lineage>
</organism>
<feature type="domain" description="ABC transporter" evidence="11">
    <location>
        <begin position="1201"/>
        <end position="1430"/>
    </location>
</feature>
<dbReference type="PROSITE" id="PS50893">
    <property type="entry name" value="ABC_TRANSPORTER_2"/>
    <property type="match status" value="2"/>
</dbReference>
<dbReference type="Gene3D" id="3.40.50.300">
    <property type="entry name" value="P-loop containing nucleotide triphosphate hydrolases"/>
    <property type="match status" value="2"/>
</dbReference>
<dbReference type="Pfam" id="PF00005">
    <property type="entry name" value="ABC_tran"/>
    <property type="match status" value="2"/>
</dbReference>
<feature type="domain" description="ABC transmembrane type-1" evidence="12">
    <location>
        <begin position="849"/>
        <end position="1143"/>
    </location>
</feature>
<dbReference type="PROSITE" id="PS00211">
    <property type="entry name" value="ABC_TRANSPORTER_1"/>
    <property type="match status" value="2"/>
</dbReference>
<feature type="transmembrane region" description="Helical" evidence="10">
    <location>
        <begin position="394"/>
        <end position="415"/>
    </location>
</feature>
<keyword evidence="4" id="KW-0677">Repeat</keyword>
<dbReference type="Gene3D" id="1.20.1560.10">
    <property type="entry name" value="ABC transporter type 1, transmembrane domain"/>
    <property type="match status" value="2"/>
</dbReference>
<dbReference type="InterPro" id="IPR017871">
    <property type="entry name" value="ABC_transporter-like_CS"/>
</dbReference>
<dbReference type="Proteomes" id="UP000241890">
    <property type="component" value="Unassembled WGS sequence"/>
</dbReference>
<dbReference type="InterPro" id="IPR003439">
    <property type="entry name" value="ABC_transporter-like_ATP-bd"/>
</dbReference>
<feature type="region of interest" description="Disordered" evidence="9">
    <location>
        <begin position="1"/>
        <end position="20"/>
    </location>
</feature>
<evidence type="ECO:0000256" key="9">
    <source>
        <dbReference type="SAM" id="MobiDB-lite"/>
    </source>
</evidence>
<dbReference type="CDD" id="cd03244">
    <property type="entry name" value="ABCC_MRP_domain2"/>
    <property type="match status" value="1"/>
</dbReference>
<dbReference type="FunFam" id="1.20.1560.10:FF:000013">
    <property type="entry name" value="ABC transporter C family member 2"/>
    <property type="match status" value="1"/>
</dbReference>
<dbReference type="InterPro" id="IPR044746">
    <property type="entry name" value="ABCC_6TM_D1"/>
</dbReference>
<dbReference type="SUPFAM" id="SSF90123">
    <property type="entry name" value="ABC transporter transmembrane region"/>
    <property type="match status" value="2"/>
</dbReference>
<dbReference type="InterPro" id="IPR003593">
    <property type="entry name" value="AAA+_ATPase"/>
</dbReference>
<evidence type="ECO:0000256" key="1">
    <source>
        <dbReference type="ARBA" id="ARBA00004141"/>
    </source>
</evidence>
<feature type="region of interest" description="Disordered" evidence="9">
    <location>
        <begin position="728"/>
        <end position="766"/>
    </location>
</feature>
<feature type="domain" description="ABC transporter" evidence="11">
    <location>
        <begin position="508"/>
        <end position="731"/>
    </location>
</feature>
<feature type="transmembrane region" description="Helical" evidence="10">
    <location>
        <begin position="264"/>
        <end position="285"/>
    </location>
</feature>
<feature type="transmembrane region" description="Helical" evidence="10">
    <location>
        <begin position="1076"/>
        <end position="1099"/>
    </location>
</feature>
<feature type="transmembrane region" description="Helical" evidence="10">
    <location>
        <begin position="900"/>
        <end position="924"/>
    </location>
</feature>
<feature type="transmembrane region" description="Helical" evidence="10">
    <location>
        <begin position="369"/>
        <end position="388"/>
    </location>
</feature>
<dbReference type="GO" id="GO:0005524">
    <property type="term" value="F:ATP binding"/>
    <property type="evidence" value="ECO:0007669"/>
    <property type="project" value="UniProtKB-KW"/>
</dbReference>
<dbReference type="CDD" id="cd18580">
    <property type="entry name" value="ABC_6TM_ABCC_D2"/>
    <property type="match status" value="1"/>
</dbReference>
<dbReference type="InterPro" id="IPR050173">
    <property type="entry name" value="ABC_transporter_C-like"/>
</dbReference>
<evidence type="ECO:0000256" key="7">
    <source>
        <dbReference type="ARBA" id="ARBA00022989"/>
    </source>
</evidence>